<keyword evidence="1" id="KW-0812">Transmembrane</keyword>
<dbReference type="HOGENOM" id="CLU_2276659_0_0_1"/>
<accession>C0NWX3</accession>
<protein>
    <submittedName>
        <fullName evidence="2">Uncharacterized protein</fullName>
    </submittedName>
</protein>
<feature type="transmembrane region" description="Helical" evidence="1">
    <location>
        <begin position="35"/>
        <end position="57"/>
    </location>
</feature>
<dbReference type="Proteomes" id="UP000001631">
    <property type="component" value="Unassembled WGS sequence"/>
</dbReference>
<dbReference type="EMBL" id="GG663375">
    <property type="protein sequence ID" value="EEH03839.1"/>
    <property type="molecule type" value="Genomic_DNA"/>
</dbReference>
<dbReference type="GeneID" id="69040981"/>
<gene>
    <name evidence="2" type="ORF">HCBG_07965</name>
</gene>
<dbReference type="AlphaFoldDB" id="C0NWX3"/>
<evidence type="ECO:0000313" key="2">
    <source>
        <dbReference type="EMBL" id="EEH03839.1"/>
    </source>
</evidence>
<evidence type="ECO:0000313" key="3">
    <source>
        <dbReference type="Proteomes" id="UP000001631"/>
    </source>
</evidence>
<evidence type="ECO:0000256" key="1">
    <source>
        <dbReference type="SAM" id="Phobius"/>
    </source>
</evidence>
<organism evidence="2 3">
    <name type="scientific">Ajellomyces capsulatus (strain G186AR / H82 / ATCC MYA-2454 / RMSCC 2432)</name>
    <name type="common">Darling's disease fungus</name>
    <name type="synonym">Histoplasma capsulatum</name>
    <dbReference type="NCBI Taxonomy" id="447093"/>
    <lineage>
        <taxon>Eukaryota</taxon>
        <taxon>Fungi</taxon>
        <taxon>Dikarya</taxon>
        <taxon>Ascomycota</taxon>
        <taxon>Pezizomycotina</taxon>
        <taxon>Eurotiomycetes</taxon>
        <taxon>Eurotiomycetidae</taxon>
        <taxon>Onygenales</taxon>
        <taxon>Ajellomycetaceae</taxon>
        <taxon>Histoplasma</taxon>
    </lineage>
</organism>
<dbReference type="InParanoid" id="C0NWX3"/>
<sequence>MSKGKTKDSPTQAIMEHTLCASHYRPTTTGTSQNLFSLFFFWWRISELLGGLVLFVARVNLILTAWTTQPAHQGLEGISVDMLLSLEDRSPFATPPRLVGEE</sequence>
<keyword evidence="3" id="KW-1185">Reference proteome</keyword>
<name>C0NWX3_AJECG</name>
<dbReference type="RefSeq" id="XP_045284320.1">
    <property type="nucleotide sequence ID" value="XM_045435014.1"/>
</dbReference>
<keyword evidence="1" id="KW-0472">Membrane</keyword>
<proteinExistence type="predicted"/>
<keyword evidence="1" id="KW-1133">Transmembrane helix</keyword>
<reference evidence="2" key="1">
    <citation type="submission" date="2009-02" db="EMBL/GenBank/DDBJ databases">
        <title>The Genome Sequence of Ajellomyces capsulatus strain G186AR.</title>
        <authorList>
            <consortium name="The Broad Institute Genome Sequencing Platform"/>
            <person name="Champion M."/>
            <person name="Cuomo C."/>
            <person name="Ma L.-J."/>
            <person name="Henn M.R."/>
            <person name="Sil A."/>
            <person name="Goldman B."/>
            <person name="Young S.K."/>
            <person name="Kodira C.D."/>
            <person name="Zeng Q."/>
            <person name="Koehrsen M."/>
            <person name="Alvarado L."/>
            <person name="Berlin A."/>
            <person name="Borenstein D."/>
            <person name="Chen Z."/>
            <person name="Engels R."/>
            <person name="Freedman E."/>
            <person name="Gellesch M."/>
            <person name="Goldberg J."/>
            <person name="Griggs A."/>
            <person name="Gujja S."/>
            <person name="Heiman D."/>
            <person name="Hepburn T."/>
            <person name="Howarth C."/>
            <person name="Jen D."/>
            <person name="Larson L."/>
            <person name="Lewis B."/>
            <person name="Mehta T."/>
            <person name="Park D."/>
            <person name="Pearson M."/>
            <person name="Roberts A."/>
            <person name="Saif S."/>
            <person name="Shea T."/>
            <person name="Shenoy N."/>
            <person name="Sisk P."/>
            <person name="Stolte C."/>
            <person name="Sykes S."/>
            <person name="Walk T."/>
            <person name="White J."/>
            <person name="Yandava C."/>
            <person name="Klein B."/>
            <person name="McEwen J.G."/>
            <person name="Puccia R."/>
            <person name="Goldman G.H."/>
            <person name="Felipe M.S."/>
            <person name="Nino-Vega G."/>
            <person name="San-Blas G."/>
            <person name="Taylor J."/>
            <person name="Mendoza L."/>
            <person name="Galagan J."/>
            <person name="Nusbaum C."/>
            <person name="Birren B."/>
        </authorList>
    </citation>
    <scope>NUCLEOTIDE SEQUENCE</scope>
    <source>
        <strain evidence="2">G186AR</strain>
    </source>
</reference>